<reference evidence="1 2" key="1">
    <citation type="submission" date="2019-12" db="EMBL/GenBank/DDBJ databases">
        <title>Mucilaginibacter sp. HMF7410 genome sequencing and assembly.</title>
        <authorList>
            <person name="Kang H."/>
            <person name="Cha I."/>
            <person name="Kim H."/>
            <person name="Joh K."/>
        </authorList>
    </citation>
    <scope>NUCLEOTIDE SEQUENCE [LARGE SCALE GENOMIC DNA]</scope>
    <source>
        <strain evidence="1 2">HMF7410</strain>
    </source>
</reference>
<protein>
    <submittedName>
        <fullName evidence="1">DUF3052 family protein</fullName>
    </submittedName>
</protein>
<evidence type="ECO:0000313" key="1">
    <source>
        <dbReference type="EMBL" id="MVN21539.1"/>
    </source>
</evidence>
<organism evidence="1 2">
    <name type="scientific">Mucilaginibacter arboris</name>
    <dbReference type="NCBI Taxonomy" id="2682090"/>
    <lineage>
        <taxon>Bacteria</taxon>
        <taxon>Pseudomonadati</taxon>
        <taxon>Bacteroidota</taxon>
        <taxon>Sphingobacteriia</taxon>
        <taxon>Sphingobacteriales</taxon>
        <taxon>Sphingobacteriaceae</taxon>
        <taxon>Mucilaginibacter</taxon>
    </lineage>
</organism>
<dbReference type="EMBL" id="WPIK01000006">
    <property type="protein sequence ID" value="MVN21539.1"/>
    <property type="molecule type" value="Genomic_DNA"/>
</dbReference>
<accession>A0A7K1SW25</accession>
<sequence length="268" mass="31123">MMLHMLSPHHPNICHIHLQPIFRENIPWRRNDNVIYNLKFPYYKQQDKMDTAEINSLAKKLLIKTAQHWLFINPPEGFADSFAQLNVKAKTIVSPEEKFDGVLLFLKNSTELKQGLPKIISALKPETVAWIAYPKKSSGIISDLEMTGNWQETEKYGLQVVSAASIDKTWTALRLRPKEQVKESKISNDAIQNNELNQFIDTKNRIVYLPEDVKQALEKEPDAFSAYEKLAYSHKKEYLVWILTAKQEKTRTSRVQKMIEKLLETKQV</sequence>
<dbReference type="Pfam" id="PF13376">
    <property type="entry name" value="OmdA"/>
    <property type="match status" value="1"/>
</dbReference>
<dbReference type="Proteomes" id="UP000462014">
    <property type="component" value="Unassembled WGS sequence"/>
</dbReference>
<proteinExistence type="predicted"/>
<name>A0A7K1SW25_9SPHI</name>
<evidence type="ECO:0000313" key="2">
    <source>
        <dbReference type="Proteomes" id="UP000462014"/>
    </source>
</evidence>
<keyword evidence="2" id="KW-1185">Reference proteome</keyword>
<comment type="caution">
    <text evidence="1">The sequence shown here is derived from an EMBL/GenBank/DDBJ whole genome shotgun (WGS) entry which is preliminary data.</text>
</comment>
<gene>
    <name evidence="1" type="ORF">GO621_08310</name>
</gene>
<dbReference type="AlphaFoldDB" id="A0A7K1SW25"/>